<reference evidence="1" key="1">
    <citation type="submission" date="2017-05" db="UniProtKB">
        <authorList>
            <consortium name="EnsemblMetazoa"/>
        </authorList>
    </citation>
    <scope>IDENTIFICATION</scope>
</reference>
<proteinExistence type="predicted"/>
<sequence>MYKGDLPSPEFFINKIGTWKVYWQEHSTNYGNASLSQEYTYSHKWPNINDILTTLATLPVTT</sequence>
<protein>
    <submittedName>
        <fullName evidence="1">Uncharacterized protein</fullName>
    </submittedName>
</protein>
<dbReference type="AlphaFoldDB" id="A0A1X7V6D5"/>
<evidence type="ECO:0000313" key="1">
    <source>
        <dbReference type="EnsemblMetazoa" id="Aqu2.1.35379_001"/>
    </source>
</evidence>
<dbReference type="InParanoid" id="A0A1X7V6D5"/>
<name>A0A1X7V6D5_AMPQE</name>
<organism evidence="1">
    <name type="scientific">Amphimedon queenslandica</name>
    <name type="common">Sponge</name>
    <dbReference type="NCBI Taxonomy" id="400682"/>
    <lineage>
        <taxon>Eukaryota</taxon>
        <taxon>Metazoa</taxon>
        <taxon>Porifera</taxon>
        <taxon>Demospongiae</taxon>
        <taxon>Heteroscleromorpha</taxon>
        <taxon>Haplosclerida</taxon>
        <taxon>Niphatidae</taxon>
        <taxon>Amphimedon</taxon>
    </lineage>
</organism>
<accession>A0A1X7V6D5</accession>
<dbReference type="EnsemblMetazoa" id="Aqu2.1.35379_001">
    <property type="protein sequence ID" value="Aqu2.1.35379_001"/>
    <property type="gene ID" value="Aqu2.1.35379"/>
</dbReference>